<feature type="domain" description="DUF3108" evidence="1">
    <location>
        <begin position="139"/>
        <end position="238"/>
    </location>
</feature>
<gene>
    <name evidence="2" type="ORF">AA415_01291</name>
</gene>
<comment type="caution">
    <text evidence="2">The sequence shown here is derived from an EMBL/GenBank/DDBJ whole genome shotgun (WGS) entry which is preliminary data.</text>
</comment>
<sequence length="247" mass="28825">MKEGLFFLFLFNFIPISAQYCCTEIGKVLHYTTIDKKQEKTLKDSALVRDVIHENERIVVDLRWYGDSYSPTQIIDGTNRETFIYRKKTGITEFIALDAEVENTEAKLDYLSKYPQKDRSRAEKEYDEYSKYMHAEGRISIPIKENAGMDEELPPCKYTQKIGPMRMKASLEGKYKGKERVHTPAGDFDCIKIYTESKAKFMLFSEKEYSMSWYAKGVGIVKEERYNKRGKLQESMTLEAIRKQGNN</sequence>
<name>A0A120A336_BACSE</name>
<dbReference type="RefSeq" id="WP_060385605.1">
    <property type="nucleotide sequence ID" value="NZ_LRGC01000004.1"/>
</dbReference>
<dbReference type="STRING" id="46506.AA415_01291"/>
<dbReference type="InterPro" id="IPR049279">
    <property type="entry name" value="DUF3108-like"/>
</dbReference>
<evidence type="ECO:0000259" key="1">
    <source>
        <dbReference type="Pfam" id="PF21347"/>
    </source>
</evidence>
<dbReference type="Gene3D" id="2.40.360.20">
    <property type="match status" value="1"/>
</dbReference>
<dbReference type="EMBL" id="LRGC01000004">
    <property type="protein sequence ID" value="KWR56218.1"/>
    <property type="molecule type" value="Genomic_DNA"/>
</dbReference>
<reference evidence="2 3" key="1">
    <citation type="journal article" date="2016" name="BMC Genomics">
        <title>Type VI secretion systems of human gut Bacteroidales segregate into three genetic architectures, two of which are contained on mobile genetic elements.</title>
        <authorList>
            <person name="Coyne M.J."/>
            <person name="Roelofs K.G."/>
            <person name="Comstock L.E."/>
        </authorList>
    </citation>
    <scope>NUCLEOTIDE SEQUENCE [LARGE SCALE GENOMIC DNA]</scope>
    <source>
        <strain evidence="2 3">CL09T03C01</strain>
    </source>
</reference>
<evidence type="ECO:0000313" key="3">
    <source>
        <dbReference type="Proteomes" id="UP000056419"/>
    </source>
</evidence>
<dbReference type="Proteomes" id="UP000056419">
    <property type="component" value="Unassembled WGS sequence"/>
</dbReference>
<organism evidence="2 3">
    <name type="scientific">Bacteroides stercoris</name>
    <dbReference type="NCBI Taxonomy" id="46506"/>
    <lineage>
        <taxon>Bacteria</taxon>
        <taxon>Pseudomonadati</taxon>
        <taxon>Bacteroidota</taxon>
        <taxon>Bacteroidia</taxon>
        <taxon>Bacteroidales</taxon>
        <taxon>Bacteroidaceae</taxon>
        <taxon>Bacteroides</taxon>
    </lineage>
</organism>
<accession>A0A120A336</accession>
<dbReference type="AlphaFoldDB" id="A0A120A336"/>
<proteinExistence type="predicted"/>
<evidence type="ECO:0000313" key="2">
    <source>
        <dbReference type="EMBL" id="KWR56218.1"/>
    </source>
</evidence>
<dbReference type="PATRIC" id="fig|46506.5.peg.1378"/>
<keyword evidence="3" id="KW-1185">Reference proteome</keyword>
<protein>
    <recommendedName>
        <fullName evidence="1">DUF3108 domain-containing protein</fullName>
    </recommendedName>
</protein>
<dbReference type="Pfam" id="PF21347">
    <property type="entry name" value="DUF3108_like"/>
    <property type="match status" value="1"/>
</dbReference>